<dbReference type="SMART" id="SM00230">
    <property type="entry name" value="CysPc"/>
    <property type="match status" value="1"/>
</dbReference>
<dbReference type="PROSITE" id="PS50203">
    <property type="entry name" value="CALPAIN_CAT"/>
    <property type="match status" value="1"/>
</dbReference>
<dbReference type="GO" id="GO:0004198">
    <property type="term" value="F:calcium-dependent cysteine-type endopeptidase activity"/>
    <property type="evidence" value="ECO:0007669"/>
    <property type="project" value="InterPro"/>
</dbReference>
<name>A0A4P9ZQP6_9FUNG</name>
<dbReference type="Gene3D" id="2.60.120.380">
    <property type="match status" value="1"/>
</dbReference>
<dbReference type="InterPro" id="IPR051297">
    <property type="entry name" value="PalB/RIM13"/>
</dbReference>
<keyword evidence="4 6" id="KW-0788">Thiol protease</keyword>
<dbReference type="EMBL" id="ML002781">
    <property type="protein sequence ID" value="RKP35814.1"/>
    <property type="molecule type" value="Genomic_DNA"/>
</dbReference>
<dbReference type="PANTHER" id="PTHR46143:SF1">
    <property type="entry name" value="CALPAIN-7"/>
    <property type="match status" value="1"/>
</dbReference>
<dbReference type="Pfam" id="PF00648">
    <property type="entry name" value="Peptidase_C2"/>
    <property type="match status" value="1"/>
</dbReference>
<protein>
    <recommendedName>
        <fullName evidence="7">Calpain catalytic domain-containing protein</fullName>
    </recommendedName>
</protein>
<keyword evidence="9" id="KW-1185">Reference proteome</keyword>
<accession>A0A4P9ZQP6</accession>
<keyword evidence="2 6" id="KW-0645">Protease</keyword>
<feature type="non-terminal residue" evidence="8">
    <location>
        <position position="1"/>
    </location>
</feature>
<comment type="similarity">
    <text evidence="1">Belongs to the peptidase C2 family. PalB/RIM13 subfamily.</text>
</comment>
<organism evidence="8 9">
    <name type="scientific">Dimargaris cristalligena</name>
    <dbReference type="NCBI Taxonomy" id="215637"/>
    <lineage>
        <taxon>Eukaryota</taxon>
        <taxon>Fungi</taxon>
        <taxon>Fungi incertae sedis</taxon>
        <taxon>Zoopagomycota</taxon>
        <taxon>Kickxellomycotina</taxon>
        <taxon>Dimargaritomycetes</taxon>
        <taxon>Dimargaritales</taxon>
        <taxon>Dimargaritaceae</taxon>
        <taxon>Dimargaris</taxon>
    </lineage>
</organism>
<feature type="active site" evidence="5 6">
    <location>
        <position position="258"/>
    </location>
</feature>
<evidence type="ECO:0000313" key="8">
    <source>
        <dbReference type="EMBL" id="RKP35814.1"/>
    </source>
</evidence>
<dbReference type="Proteomes" id="UP000268162">
    <property type="component" value="Unassembled WGS sequence"/>
</dbReference>
<dbReference type="PANTHER" id="PTHR46143">
    <property type="entry name" value="CALPAIN-7"/>
    <property type="match status" value="1"/>
</dbReference>
<proteinExistence type="inferred from homology"/>
<evidence type="ECO:0000256" key="4">
    <source>
        <dbReference type="ARBA" id="ARBA00022807"/>
    </source>
</evidence>
<evidence type="ECO:0000256" key="2">
    <source>
        <dbReference type="ARBA" id="ARBA00022670"/>
    </source>
</evidence>
<dbReference type="InterPro" id="IPR036213">
    <property type="entry name" value="Calpain_III_sf"/>
</dbReference>
<reference evidence="9" key="1">
    <citation type="journal article" date="2018" name="Nat. Microbiol.">
        <title>Leveraging single-cell genomics to expand the fungal tree of life.</title>
        <authorList>
            <person name="Ahrendt S.R."/>
            <person name="Quandt C.A."/>
            <person name="Ciobanu D."/>
            <person name="Clum A."/>
            <person name="Salamov A."/>
            <person name="Andreopoulos B."/>
            <person name="Cheng J.F."/>
            <person name="Woyke T."/>
            <person name="Pelin A."/>
            <person name="Henrissat B."/>
            <person name="Reynolds N.K."/>
            <person name="Benny G.L."/>
            <person name="Smith M.E."/>
            <person name="James T.Y."/>
            <person name="Grigoriev I.V."/>
        </authorList>
    </citation>
    <scope>NUCLEOTIDE SEQUENCE [LARGE SCALE GENOMIC DNA]</scope>
    <source>
        <strain evidence="9">RSA 468</strain>
    </source>
</reference>
<dbReference type="SUPFAM" id="SSF49758">
    <property type="entry name" value="Calpain large subunit, middle domain (domain III)"/>
    <property type="match status" value="1"/>
</dbReference>
<evidence type="ECO:0000259" key="7">
    <source>
        <dbReference type="PROSITE" id="PS50203"/>
    </source>
</evidence>
<gene>
    <name evidence="8" type="ORF">BJ085DRAFT_4327</name>
</gene>
<dbReference type="CDD" id="cd00044">
    <property type="entry name" value="CysPc"/>
    <property type="match status" value="1"/>
</dbReference>
<dbReference type="AlphaFoldDB" id="A0A4P9ZQP6"/>
<evidence type="ECO:0000313" key="9">
    <source>
        <dbReference type="Proteomes" id="UP000268162"/>
    </source>
</evidence>
<feature type="active site" evidence="5 6">
    <location>
        <position position="92"/>
    </location>
</feature>
<feature type="non-terminal residue" evidence="8">
    <location>
        <position position="590"/>
    </location>
</feature>
<evidence type="ECO:0000256" key="1">
    <source>
        <dbReference type="ARBA" id="ARBA00010193"/>
    </source>
</evidence>
<dbReference type="InterPro" id="IPR001300">
    <property type="entry name" value="Peptidase_C2_calpain_cat"/>
</dbReference>
<dbReference type="PRINTS" id="PR00704">
    <property type="entry name" value="CALPAIN"/>
</dbReference>
<sequence length="590" mass="67157">LPSMSLSDDELEVLRHTSKINDMIFLPWSDSDAYEPFTFAHPFSDPDGTLPLSEKQVAKWGFWRRPKQFMSHPQVIKKVSCLDIIQDVVTDCSFVASLCIAAAYENRFDKKLITSCIYPQNQARHPMYNPSGKYVVRLLYNGILRRIAIDDQFPVSREGKLMCTYTLNQTELWPSLIEKAYMKLMGGYDFPGSNSSIDLYTLTGWIPEQILMHDERFKEDTQWDRMYEGLRYGDTLVTVATGDMTPDEAERYGLVSSHAYAVLNVDVVNGVRLLQLKNPWSIRGWKGPYSHLDRQAWTPSLCQRLNYDPQKSAYRDDGIFWIDYESLCKRFSSIHLNWNPELFTYRCTHHARWPLDAGPANAFYNLAGNPQYRLRVVHQPPPSVNGGPAAGTAPVWLLLTKHITRKEENKDYISLFVYDKTSGERIYSPDQPFVSSDFINSPHVLVRFNVPPGGVSLFTVVALQFEKTRDFYYTLRVLSMAPVELEPVEPVAHQRTIDDEWTTDTAGGISNGVLTLNTAAPKSVHLTLARGGVRVTNFNFRNTVSNSGAYCESTCFCPLENLMDLDGPFDITRLPAEGAGLYKRTVRGNW</sequence>
<dbReference type="Gene3D" id="3.90.70.10">
    <property type="entry name" value="Cysteine proteinases"/>
    <property type="match status" value="1"/>
</dbReference>
<feature type="domain" description="Calpain catalytic" evidence="7">
    <location>
        <begin position="63"/>
        <end position="340"/>
    </location>
</feature>
<dbReference type="STRING" id="215637.A0A4P9ZQP6"/>
<dbReference type="GO" id="GO:0006508">
    <property type="term" value="P:proteolysis"/>
    <property type="evidence" value="ECO:0007669"/>
    <property type="project" value="UniProtKB-KW"/>
</dbReference>
<evidence type="ECO:0000256" key="6">
    <source>
        <dbReference type="PROSITE-ProRule" id="PRU00239"/>
    </source>
</evidence>
<evidence type="ECO:0000256" key="3">
    <source>
        <dbReference type="ARBA" id="ARBA00022801"/>
    </source>
</evidence>
<evidence type="ECO:0000256" key="5">
    <source>
        <dbReference type="PIRSR" id="PIRSR622684-1"/>
    </source>
</evidence>
<keyword evidence="3 6" id="KW-0378">Hydrolase</keyword>
<dbReference type="InterPro" id="IPR022684">
    <property type="entry name" value="Calpain_cysteine_protease"/>
</dbReference>
<dbReference type="InterPro" id="IPR038765">
    <property type="entry name" value="Papain-like_cys_pep_sf"/>
</dbReference>
<feature type="active site" evidence="5 6">
    <location>
        <position position="278"/>
    </location>
</feature>
<dbReference type="SUPFAM" id="SSF54001">
    <property type="entry name" value="Cysteine proteinases"/>
    <property type="match status" value="1"/>
</dbReference>